<dbReference type="EMBL" id="CAUJNA010001913">
    <property type="protein sequence ID" value="CAJ1389653.1"/>
    <property type="molecule type" value="Genomic_DNA"/>
</dbReference>
<keyword evidence="3 5" id="KW-1133">Transmembrane helix</keyword>
<evidence type="ECO:0000313" key="8">
    <source>
        <dbReference type="Proteomes" id="UP001178507"/>
    </source>
</evidence>
<evidence type="ECO:0000259" key="6">
    <source>
        <dbReference type="Pfam" id="PF02656"/>
    </source>
</evidence>
<keyword evidence="8" id="KW-1185">Reference proteome</keyword>
<sequence length="120" mass="13417">MENLDPKAVFANERTLLHYAEKGMYVAAVAVTMLHQSDKGSKWQAFGGLLVVITAAYYVWILAAYFQRLAEITGRSKVAKNREARLDWETGPWLATGMVCVILVYTLSKGFSNLIFPPES</sequence>
<protein>
    <recommendedName>
        <fullName evidence="6">DUF202 domain-containing protein</fullName>
    </recommendedName>
</protein>
<comment type="caution">
    <text evidence="7">The sequence shown here is derived from an EMBL/GenBank/DDBJ whole genome shotgun (WGS) entry which is preliminary data.</text>
</comment>
<reference evidence="7" key="1">
    <citation type="submission" date="2023-08" db="EMBL/GenBank/DDBJ databases">
        <authorList>
            <person name="Chen Y."/>
            <person name="Shah S."/>
            <person name="Dougan E. K."/>
            <person name="Thang M."/>
            <person name="Chan C."/>
        </authorList>
    </citation>
    <scope>NUCLEOTIDE SEQUENCE</scope>
</reference>
<feature type="domain" description="DUF202" evidence="6">
    <location>
        <begin position="9"/>
        <end position="69"/>
    </location>
</feature>
<name>A0AA36ILJ5_9DINO</name>
<dbReference type="AlphaFoldDB" id="A0AA36ILJ5"/>
<feature type="transmembrane region" description="Helical" evidence="5">
    <location>
        <begin position="86"/>
        <end position="107"/>
    </location>
</feature>
<dbReference type="GO" id="GO:0012505">
    <property type="term" value="C:endomembrane system"/>
    <property type="evidence" value="ECO:0007669"/>
    <property type="project" value="UniProtKB-SubCell"/>
</dbReference>
<evidence type="ECO:0000256" key="4">
    <source>
        <dbReference type="ARBA" id="ARBA00023136"/>
    </source>
</evidence>
<dbReference type="PANTHER" id="PTHR46140:SF1">
    <property type="entry name" value="VACUOLAR TRANSPORTER CHAPERONE COMPLEX SUBUNIT 4-RELATED"/>
    <property type="match status" value="1"/>
</dbReference>
<dbReference type="Pfam" id="PF02656">
    <property type="entry name" value="DUF202"/>
    <property type="match status" value="1"/>
</dbReference>
<evidence type="ECO:0000256" key="1">
    <source>
        <dbReference type="ARBA" id="ARBA00004127"/>
    </source>
</evidence>
<dbReference type="PANTHER" id="PTHR46140">
    <property type="entry name" value="VACUOLAR TRANSPORTER CHAPERONE 1-RELATED"/>
    <property type="match status" value="1"/>
</dbReference>
<evidence type="ECO:0000256" key="3">
    <source>
        <dbReference type="ARBA" id="ARBA00022989"/>
    </source>
</evidence>
<keyword evidence="2 5" id="KW-0812">Transmembrane</keyword>
<organism evidence="7 8">
    <name type="scientific">Effrenium voratum</name>
    <dbReference type="NCBI Taxonomy" id="2562239"/>
    <lineage>
        <taxon>Eukaryota</taxon>
        <taxon>Sar</taxon>
        <taxon>Alveolata</taxon>
        <taxon>Dinophyceae</taxon>
        <taxon>Suessiales</taxon>
        <taxon>Symbiodiniaceae</taxon>
        <taxon>Effrenium</taxon>
    </lineage>
</organism>
<comment type="subcellular location">
    <subcellularLocation>
        <location evidence="1">Endomembrane system</location>
        <topology evidence="1">Multi-pass membrane protein</topology>
    </subcellularLocation>
</comment>
<accession>A0AA36ILJ5</accession>
<dbReference type="Proteomes" id="UP001178507">
    <property type="component" value="Unassembled WGS sequence"/>
</dbReference>
<dbReference type="InterPro" id="IPR003807">
    <property type="entry name" value="DUF202"/>
</dbReference>
<evidence type="ECO:0000256" key="2">
    <source>
        <dbReference type="ARBA" id="ARBA00022692"/>
    </source>
</evidence>
<evidence type="ECO:0000256" key="5">
    <source>
        <dbReference type="SAM" id="Phobius"/>
    </source>
</evidence>
<dbReference type="InterPro" id="IPR051572">
    <property type="entry name" value="VTC_Complex_Subunit"/>
</dbReference>
<keyword evidence="4 5" id="KW-0472">Membrane</keyword>
<feature type="transmembrane region" description="Helical" evidence="5">
    <location>
        <begin position="43"/>
        <end position="66"/>
    </location>
</feature>
<evidence type="ECO:0000313" key="7">
    <source>
        <dbReference type="EMBL" id="CAJ1389653.1"/>
    </source>
</evidence>
<gene>
    <name evidence="7" type="ORF">EVOR1521_LOCUS15228</name>
</gene>
<proteinExistence type="predicted"/>